<dbReference type="EMBL" id="BPLQ01015712">
    <property type="protein sequence ID" value="GIY90317.1"/>
    <property type="molecule type" value="Genomic_DNA"/>
</dbReference>
<comment type="caution">
    <text evidence="1">The sequence shown here is derived from an EMBL/GenBank/DDBJ whole genome shotgun (WGS) entry which is preliminary data.</text>
</comment>
<dbReference type="AlphaFoldDB" id="A0AAV4X6U8"/>
<evidence type="ECO:0000313" key="2">
    <source>
        <dbReference type="Proteomes" id="UP001054837"/>
    </source>
</evidence>
<proteinExistence type="predicted"/>
<dbReference type="Proteomes" id="UP001054837">
    <property type="component" value="Unassembled WGS sequence"/>
</dbReference>
<accession>A0AAV4X6U8</accession>
<reference evidence="1 2" key="1">
    <citation type="submission" date="2021-06" db="EMBL/GenBank/DDBJ databases">
        <title>Caerostris darwini draft genome.</title>
        <authorList>
            <person name="Kono N."/>
            <person name="Arakawa K."/>
        </authorList>
    </citation>
    <scope>NUCLEOTIDE SEQUENCE [LARGE SCALE GENOMIC DNA]</scope>
</reference>
<protein>
    <submittedName>
        <fullName evidence="1">Uncharacterized protein</fullName>
    </submittedName>
</protein>
<keyword evidence="2" id="KW-1185">Reference proteome</keyword>
<evidence type="ECO:0000313" key="1">
    <source>
        <dbReference type="EMBL" id="GIY90317.1"/>
    </source>
</evidence>
<gene>
    <name evidence="1" type="ORF">CDAR_416991</name>
</gene>
<sequence length="109" mass="12081">MWGPAARNSTSLTLSIIEEWNTTKVSSAAVDGTLKRKYKKHTSINAWTTHDNSTQPLRGCSRGWISRIQKKIKRFCGIIITPNTGVGVYTNLGSPLPKIGARYFGKRST</sequence>
<organism evidence="1 2">
    <name type="scientific">Caerostris darwini</name>
    <dbReference type="NCBI Taxonomy" id="1538125"/>
    <lineage>
        <taxon>Eukaryota</taxon>
        <taxon>Metazoa</taxon>
        <taxon>Ecdysozoa</taxon>
        <taxon>Arthropoda</taxon>
        <taxon>Chelicerata</taxon>
        <taxon>Arachnida</taxon>
        <taxon>Araneae</taxon>
        <taxon>Araneomorphae</taxon>
        <taxon>Entelegynae</taxon>
        <taxon>Araneoidea</taxon>
        <taxon>Araneidae</taxon>
        <taxon>Caerostris</taxon>
    </lineage>
</organism>
<name>A0AAV4X6U8_9ARAC</name>